<reference evidence="1" key="1">
    <citation type="journal article" date="2023" name="Insect Mol. Biol.">
        <title>Genome sequencing provides insights into the evolution of gene families encoding plant cell wall-degrading enzymes in longhorned beetles.</title>
        <authorList>
            <person name="Shin N.R."/>
            <person name="Okamura Y."/>
            <person name="Kirsch R."/>
            <person name="Pauchet Y."/>
        </authorList>
    </citation>
    <scope>NUCLEOTIDE SEQUENCE</scope>
    <source>
        <strain evidence="1">AMC_N1</strain>
    </source>
</reference>
<gene>
    <name evidence="1" type="ORF">NQ318_000124</name>
</gene>
<dbReference type="AlphaFoldDB" id="A0AAV8X105"/>
<organism evidence="1 2">
    <name type="scientific">Aromia moschata</name>
    <dbReference type="NCBI Taxonomy" id="1265417"/>
    <lineage>
        <taxon>Eukaryota</taxon>
        <taxon>Metazoa</taxon>
        <taxon>Ecdysozoa</taxon>
        <taxon>Arthropoda</taxon>
        <taxon>Hexapoda</taxon>
        <taxon>Insecta</taxon>
        <taxon>Pterygota</taxon>
        <taxon>Neoptera</taxon>
        <taxon>Endopterygota</taxon>
        <taxon>Coleoptera</taxon>
        <taxon>Polyphaga</taxon>
        <taxon>Cucujiformia</taxon>
        <taxon>Chrysomeloidea</taxon>
        <taxon>Cerambycidae</taxon>
        <taxon>Cerambycinae</taxon>
        <taxon>Callichromatini</taxon>
        <taxon>Aromia</taxon>
    </lineage>
</organism>
<sequence length="92" mass="10398">MQPAYRGINKKTNGLYNTMGRQSKPPLMLGYSLDSNMNSSLSNRNHQFSSFDNNSIDFQSVVSMEILENGIRGSEERRGYDMATILKQISKS</sequence>
<accession>A0AAV8X105</accession>
<evidence type="ECO:0000313" key="2">
    <source>
        <dbReference type="Proteomes" id="UP001162162"/>
    </source>
</evidence>
<keyword evidence="2" id="KW-1185">Reference proteome</keyword>
<proteinExistence type="predicted"/>
<comment type="caution">
    <text evidence="1">The sequence shown here is derived from an EMBL/GenBank/DDBJ whole genome shotgun (WGS) entry which is preliminary data.</text>
</comment>
<dbReference type="EMBL" id="JAPWTK010001461">
    <property type="protein sequence ID" value="KAJ8932464.1"/>
    <property type="molecule type" value="Genomic_DNA"/>
</dbReference>
<protein>
    <submittedName>
        <fullName evidence="1">Uncharacterized protein</fullName>
    </submittedName>
</protein>
<dbReference type="Proteomes" id="UP001162162">
    <property type="component" value="Unassembled WGS sequence"/>
</dbReference>
<evidence type="ECO:0000313" key="1">
    <source>
        <dbReference type="EMBL" id="KAJ8932464.1"/>
    </source>
</evidence>
<name>A0AAV8X105_9CUCU</name>